<gene>
    <name evidence="3" type="ORF">JF625_01980</name>
</gene>
<organism evidence="3 4">
    <name type="scientific">Inquilinus limosus</name>
    <dbReference type="NCBI Taxonomy" id="171674"/>
    <lineage>
        <taxon>Bacteria</taxon>
        <taxon>Pseudomonadati</taxon>
        <taxon>Pseudomonadota</taxon>
        <taxon>Alphaproteobacteria</taxon>
        <taxon>Rhodospirillales</taxon>
        <taxon>Rhodospirillaceae</taxon>
        <taxon>Inquilinus</taxon>
    </lineage>
</organism>
<feature type="transmembrane region" description="Helical" evidence="1">
    <location>
        <begin position="12"/>
        <end position="31"/>
    </location>
</feature>
<dbReference type="InterPro" id="IPR012429">
    <property type="entry name" value="HGSNAT_cat"/>
</dbReference>
<evidence type="ECO:0000313" key="4">
    <source>
        <dbReference type="Proteomes" id="UP000700706"/>
    </source>
</evidence>
<feature type="domain" description="Heparan-alpha-glucosaminide N-acetyltransferase catalytic" evidence="2">
    <location>
        <begin position="13"/>
        <end position="74"/>
    </location>
</feature>
<comment type="caution">
    <text evidence="3">The sequence shown here is derived from an EMBL/GenBank/DDBJ whole genome shotgun (WGS) entry which is preliminary data.</text>
</comment>
<keyword evidence="1" id="KW-0812">Transmembrane</keyword>
<dbReference type="Proteomes" id="UP000700706">
    <property type="component" value="Unassembled WGS sequence"/>
</dbReference>
<dbReference type="EMBL" id="JAEKLZ010000059">
    <property type="protein sequence ID" value="MBW8723915.1"/>
    <property type="molecule type" value="Genomic_DNA"/>
</dbReference>
<evidence type="ECO:0000313" key="3">
    <source>
        <dbReference type="EMBL" id="MBW8723915.1"/>
    </source>
</evidence>
<evidence type="ECO:0000259" key="2">
    <source>
        <dbReference type="Pfam" id="PF07786"/>
    </source>
</evidence>
<dbReference type="Pfam" id="PF07786">
    <property type="entry name" value="HGSNAT_cat"/>
    <property type="match status" value="1"/>
</dbReference>
<sequence>MPTSQSPGPRPGRLPVIDLLRGLALVAMALYHLSWDLKFFGFVDWNLVGGIGWIAARYLIAGSFLALVGLGLELWDVQGR</sequence>
<protein>
    <submittedName>
        <fullName evidence="3">DUF1624 domain-containing protein</fullName>
    </submittedName>
</protein>
<proteinExistence type="predicted"/>
<feature type="transmembrane region" description="Helical" evidence="1">
    <location>
        <begin position="51"/>
        <end position="75"/>
    </location>
</feature>
<accession>A0A952FIS6</accession>
<keyword evidence="1" id="KW-1133">Transmembrane helix</keyword>
<reference evidence="3" key="1">
    <citation type="submission" date="2020-06" db="EMBL/GenBank/DDBJ databases">
        <title>Stable isotope informed genome-resolved metagenomics uncovers potential trophic interactions in rhizosphere soil.</title>
        <authorList>
            <person name="Starr E.P."/>
            <person name="Shi S."/>
            <person name="Blazewicz S.J."/>
            <person name="Koch B.J."/>
            <person name="Probst A.J."/>
            <person name="Hungate B.A."/>
            <person name="Pett-Ridge J."/>
            <person name="Firestone M.K."/>
            <person name="Banfield J.F."/>
        </authorList>
    </citation>
    <scope>NUCLEOTIDE SEQUENCE</scope>
    <source>
        <strain evidence="3">YM_69_17</strain>
    </source>
</reference>
<name>A0A952FIS6_9PROT</name>
<evidence type="ECO:0000256" key="1">
    <source>
        <dbReference type="SAM" id="Phobius"/>
    </source>
</evidence>
<dbReference type="AlphaFoldDB" id="A0A952FIS6"/>
<keyword evidence="1" id="KW-0472">Membrane</keyword>